<proteinExistence type="predicted"/>
<evidence type="ECO:0000313" key="2">
    <source>
        <dbReference type="Proteomes" id="UP001600165"/>
    </source>
</evidence>
<dbReference type="Proteomes" id="UP001600165">
    <property type="component" value="Unassembled WGS sequence"/>
</dbReference>
<dbReference type="EMBL" id="JBHZOL010000124">
    <property type="protein sequence ID" value="MFE4108657.1"/>
    <property type="molecule type" value="Genomic_DNA"/>
</dbReference>
<name>A0ABW6ILE1_9CYAN</name>
<reference evidence="1 2" key="1">
    <citation type="submission" date="2024-10" db="EMBL/GenBank/DDBJ databases">
        <authorList>
            <person name="Ratan Roy A."/>
            <person name="Morales Sandoval P.H."/>
            <person name="De Los Santos Villalobos S."/>
            <person name="Chakraborty S."/>
            <person name="Mukherjee J."/>
        </authorList>
    </citation>
    <scope>NUCLEOTIDE SEQUENCE [LARGE SCALE GENOMIC DNA]</scope>
    <source>
        <strain evidence="1 2">S1</strain>
    </source>
</reference>
<accession>A0ABW6ILE1</accession>
<dbReference type="RefSeq" id="WP_377968276.1">
    <property type="nucleotide sequence ID" value="NZ_JBHZOL010000124.1"/>
</dbReference>
<organism evidence="1 2">
    <name type="scientific">Almyronema epifaneia S1</name>
    <dbReference type="NCBI Taxonomy" id="2991925"/>
    <lineage>
        <taxon>Bacteria</taxon>
        <taxon>Bacillati</taxon>
        <taxon>Cyanobacteriota</taxon>
        <taxon>Cyanophyceae</taxon>
        <taxon>Nodosilineales</taxon>
        <taxon>Nodosilineaceae</taxon>
        <taxon>Almyronema</taxon>
        <taxon>Almyronema epifaneia</taxon>
    </lineage>
</organism>
<evidence type="ECO:0000313" key="1">
    <source>
        <dbReference type="EMBL" id="MFE4108657.1"/>
    </source>
</evidence>
<protein>
    <submittedName>
        <fullName evidence="1">Uncharacterized protein</fullName>
    </submittedName>
</protein>
<gene>
    <name evidence="1" type="ORF">ACFVKH_20470</name>
</gene>
<sequence length="45" mass="5181">MSSIDSGRQTRDFTDSLYFDLRLKILAEATRSPSISRTISRNCDR</sequence>
<keyword evidence="2" id="KW-1185">Reference proteome</keyword>
<comment type="caution">
    <text evidence="1">The sequence shown here is derived from an EMBL/GenBank/DDBJ whole genome shotgun (WGS) entry which is preliminary data.</text>
</comment>